<dbReference type="InterPro" id="IPR038765">
    <property type="entry name" value="Papain-like_cys_pep_sf"/>
</dbReference>
<dbReference type="RefSeq" id="WP_112883534.1">
    <property type="nucleotide sequence ID" value="NZ_QLUW01000003.1"/>
</dbReference>
<evidence type="ECO:0000313" key="2">
    <source>
        <dbReference type="EMBL" id="RAP75270.1"/>
    </source>
</evidence>
<dbReference type="Pfam" id="PF01841">
    <property type="entry name" value="Transglut_core"/>
    <property type="match status" value="1"/>
</dbReference>
<dbReference type="AlphaFoldDB" id="A0A328TXU8"/>
<gene>
    <name evidence="2" type="ORF">DL346_18015</name>
</gene>
<dbReference type="EMBL" id="QLUW01000003">
    <property type="protein sequence ID" value="RAP75270.1"/>
    <property type="molecule type" value="Genomic_DNA"/>
</dbReference>
<evidence type="ECO:0000313" key="3">
    <source>
        <dbReference type="Proteomes" id="UP000249260"/>
    </source>
</evidence>
<dbReference type="InterPro" id="IPR002931">
    <property type="entry name" value="Transglutaminase-like"/>
</dbReference>
<evidence type="ECO:0000259" key="1">
    <source>
        <dbReference type="SMART" id="SM00460"/>
    </source>
</evidence>
<name>A0A328TXU8_9BACL</name>
<proteinExistence type="predicted"/>
<dbReference type="Gene3D" id="3.10.620.30">
    <property type="match status" value="1"/>
</dbReference>
<dbReference type="OrthoDB" id="9788327at2"/>
<keyword evidence="3" id="KW-1185">Reference proteome</keyword>
<dbReference type="PANTHER" id="PTHR46333:SF2">
    <property type="entry name" value="CYTOKINESIS PROTEIN 3"/>
    <property type="match status" value="1"/>
</dbReference>
<reference evidence="2 3" key="1">
    <citation type="submission" date="2018-06" db="EMBL/GenBank/DDBJ databases">
        <title>Paenibacillus montanisoli sp. nov., isolated from mountain area soil.</title>
        <authorList>
            <person name="Wu M."/>
        </authorList>
    </citation>
    <scope>NUCLEOTIDE SEQUENCE [LARGE SCALE GENOMIC DNA]</scope>
    <source>
        <strain evidence="2 3">RA17</strain>
    </source>
</reference>
<feature type="domain" description="Transglutaminase-like" evidence="1">
    <location>
        <begin position="167"/>
        <end position="223"/>
    </location>
</feature>
<dbReference type="SMART" id="SM00460">
    <property type="entry name" value="TGc"/>
    <property type="match status" value="1"/>
</dbReference>
<comment type="caution">
    <text evidence="2">The sequence shown here is derived from an EMBL/GenBank/DDBJ whole genome shotgun (WGS) entry which is preliminary data.</text>
</comment>
<dbReference type="InterPro" id="IPR052557">
    <property type="entry name" value="CAP/Cytokinesis_protein"/>
</dbReference>
<organism evidence="2 3">
    <name type="scientific">Paenibacillus montanisoli</name>
    <dbReference type="NCBI Taxonomy" id="2081970"/>
    <lineage>
        <taxon>Bacteria</taxon>
        <taxon>Bacillati</taxon>
        <taxon>Bacillota</taxon>
        <taxon>Bacilli</taxon>
        <taxon>Bacillales</taxon>
        <taxon>Paenibacillaceae</taxon>
        <taxon>Paenibacillus</taxon>
    </lineage>
</organism>
<dbReference type="PANTHER" id="PTHR46333">
    <property type="entry name" value="CYTOKINESIS PROTEIN 3"/>
    <property type="match status" value="1"/>
</dbReference>
<dbReference type="SUPFAM" id="SSF54001">
    <property type="entry name" value="Cysteine proteinases"/>
    <property type="match status" value="1"/>
</dbReference>
<sequence length="260" mass="29677">MFRFIVRLAFVTLILLAGLGSHFKGEPAHAETASSTLHQLRTEISRQLLQQQSEISLDYLGDRKELSEHFPALLQDVFAENDYIAYIVDSYLYTIRTWGKTAKIKLTIKFRETADQTAKVDEQIKQLLSPDVLARLTPLETVTYIHDWIVTHLAYDTTLRRYTASEALDSGTAVCQGYSLLAHRMLAHAGIESKIVEGTVNSGSHVWNMVRLDSGWRHMDVTWDDPLPDRPNKISYAYFLKSDSEMRKDHSWTKAYPAAK</sequence>
<dbReference type="GO" id="GO:0005737">
    <property type="term" value="C:cytoplasm"/>
    <property type="evidence" value="ECO:0007669"/>
    <property type="project" value="TreeGrafter"/>
</dbReference>
<protein>
    <recommendedName>
        <fullName evidence="1">Transglutaminase-like domain-containing protein</fullName>
    </recommendedName>
</protein>
<dbReference type="Proteomes" id="UP000249260">
    <property type="component" value="Unassembled WGS sequence"/>
</dbReference>
<accession>A0A328TXU8</accession>